<dbReference type="RefSeq" id="WP_078790824.1">
    <property type="nucleotide sequence ID" value="NZ_FUWR01000015.1"/>
</dbReference>
<reference evidence="5" key="1">
    <citation type="submission" date="2017-02" db="EMBL/GenBank/DDBJ databases">
        <authorList>
            <person name="Varghese N."/>
            <person name="Submissions S."/>
        </authorList>
    </citation>
    <scope>NUCLEOTIDE SEQUENCE [LARGE SCALE GENOMIC DNA]</scope>
    <source>
        <strain evidence="5">ATCC BAA-34</strain>
    </source>
</reference>
<keyword evidence="4" id="KW-0449">Lipoprotein</keyword>
<dbReference type="PROSITE" id="PS51257">
    <property type="entry name" value="PROKAR_LIPOPROTEIN"/>
    <property type="match status" value="1"/>
</dbReference>
<name>A0A1T4QWA5_9BACT</name>
<evidence type="ECO:0000256" key="3">
    <source>
        <dbReference type="SAM" id="SignalP"/>
    </source>
</evidence>
<evidence type="ECO:0000256" key="2">
    <source>
        <dbReference type="ARBA" id="ARBA00022729"/>
    </source>
</evidence>
<dbReference type="EMBL" id="FUWR01000015">
    <property type="protein sequence ID" value="SKA08060.1"/>
    <property type="molecule type" value="Genomic_DNA"/>
</dbReference>
<feature type="chain" id="PRO_5012029694" evidence="3">
    <location>
        <begin position="26"/>
        <end position="259"/>
    </location>
</feature>
<dbReference type="STRING" id="115783.SAMN02745119_02569"/>
<gene>
    <name evidence="4" type="ORF">SAMN02745119_02569</name>
</gene>
<evidence type="ECO:0000313" key="5">
    <source>
        <dbReference type="Proteomes" id="UP000190102"/>
    </source>
</evidence>
<dbReference type="Pfam" id="PF04333">
    <property type="entry name" value="MlaA"/>
    <property type="match status" value="1"/>
</dbReference>
<sequence length="259" mass="29097">MRAFQRLSGLIFLALLLSLSGCATTGVTTQAEIPARHSISEFNDQRFAEVSDPWEATNRSMYRFNFYFDKYLFLPVVGGYEYITPTFLQERISGFYSNLGELQNFSNSLFQLKGLEALSTLGRFVTNSTVGIGGLFDPATSFGLERRNQDFGKTLGYWGADSGPYLVLPVFGPSSMRDASGLVVDSAITYGVYSAIDPFGSSDYSFEIGAGITTLGFVDTRHHQSFRYFESGNPFEYYLVRFFYHEKREIESGKRSTKE</sequence>
<dbReference type="Proteomes" id="UP000190102">
    <property type="component" value="Unassembled WGS sequence"/>
</dbReference>
<dbReference type="PANTHER" id="PTHR30035">
    <property type="entry name" value="LIPOPROTEIN VACJ-RELATED"/>
    <property type="match status" value="1"/>
</dbReference>
<protein>
    <submittedName>
        <fullName evidence="4">Phospholipid-binding lipoprotein MlaA</fullName>
    </submittedName>
</protein>
<dbReference type="PANTHER" id="PTHR30035:SF3">
    <property type="entry name" value="INTERMEMBRANE PHOSPHOLIPID TRANSPORT SYSTEM LIPOPROTEIN MLAA"/>
    <property type="match status" value="1"/>
</dbReference>
<dbReference type="OrthoDB" id="9785326at2"/>
<organism evidence="4 5">
    <name type="scientific">Trichlorobacter thiogenes</name>
    <dbReference type="NCBI Taxonomy" id="115783"/>
    <lineage>
        <taxon>Bacteria</taxon>
        <taxon>Pseudomonadati</taxon>
        <taxon>Thermodesulfobacteriota</taxon>
        <taxon>Desulfuromonadia</taxon>
        <taxon>Geobacterales</taxon>
        <taxon>Geobacteraceae</taxon>
        <taxon>Trichlorobacter</taxon>
    </lineage>
</organism>
<feature type="signal peptide" evidence="3">
    <location>
        <begin position="1"/>
        <end position="25"/>
    </location>
</feature>
<dbReference type="AlphaFoldDB" id="A0A1T4QWA5"/>
<dbReference type="GO" id="GO:0016020">
    <property type="term" value="C:membrane"/>
    <property type="evidence" value="ECO:0007669"/>
    <property type="project" value="InterPro"/>
</dbReference>
<keyword evidence="5" id="KW-1185">Reference proteome</keyword>
<evidence type="ECO:0000256" key="1">
    <source>
        <dbReference type="ARBA" id="ARBA00010634"/>
    </source>
</evidence>
<comment type="similarity">
    <text evidence="1">Belongs to the MlaA family.</text>
</comment>
<proteinExistence type="inferred from homology"/>
<evidence type="ECO:0000313" key="4">
    <source>
        <dbReference type="EMBL" id="SKA08060.1"/>
    </source>
</evidence>
<accession>A0A1T4QWA5</accession>
<dbReference type="PRINTS" id="PR01805">
    <property type="entry name" value="VACJLIPOPROT"/>
</dbReference>
<dbReference type="InterPro" id="IPR007428">
    <property type="entry name" value="MlaA"/>
</dbReference>
<dbReference type="GO" id="GO:0120010">
    <property type="term" value="P:intermembrane phospholipid transfer"/>
    <property type="evidence" value="ECO:0007669"/>
    <property type="project" value="TreeGrafter"/>
</dbReference>
<keyword evidence="2 3" id="KW-0732">Signal</keyword>